<protein>
    <submittedName>
        <fullName evidence="1">Uncharacterized protein</fullName>
    </submittedName>
</protein>
<dbReference type="AlphaFoldDB" id="A0A2P2PRU5"/>
<dbReference type="EMBL" id="GGEC01076974">
    <property type="protein sequence ID" value="MBX57458.1"/>
    <property type="molecule type" value="Transcribed_RNA"/>
</dbReference>
<reference evidence="1" key="1">
    <citation type="submission" date="2018-02" db="EMBL/GenBank/DDBJ databases">
        <title>Rhizophora mucronata_Transcriptome.</title>
        <authorList>
            <person name="Meera S.P."/>
            <person name="Sreeshan A."/>
            <person name="Augustine A."/>
        </authorList>
    </citation>
    <scope>NUCLEOTIDE SEQUENCE</scope>
    <source>
        <tissue evidence="1">Leaf</tissue>
    </source>
</reference>
<evidence type="ECO:0000313" key="1">
    <source>
        <dbReference type="EMBL" id="MBX57458.1"/>
    </source>
</evidence>
<sequence>MRRVLNVSVNMTPKQKVLQIILKKILISGRKWKMKLKSQKHVDEEICTWIQGILRNY</sequence>
<proteinExistence type="predicted"/>
<organism evidence="1">
    <name type="scientific">Rhizophora mucronata</name>
    <name type="common">Asiatic mangrove</name>
    <dbReference type="NCBI Taxonomy" id="61149"/>
    <lineage>
        <taxon>Eukaryota</taxon>
        <taxon>Viridiplantae</taxon>
        <taxon>Streptophyta</taxon>
        <taxon>Embryophyta</taxon>
        <taxon>Tracheophyta</taxon>
        <taxon>Spermatophyta</taxon>
        <taxon>Magnoliopsida</taxon>
        <taxon>eudicotyledons</taxon>
        <taxon>Gunneridae</taxon>
        <taxon>Pentapetalae</taxon>
        <taxon>rosids</taxon>
        <taxon>fabids</taxon>
        <taxon>Malpighiales</taxon>
        <taxon>Rhizophoraceae</taxon>
        <taxon>Rhizophora</taxon>
    </lineage>
</organism>
<accession>A0A2P2PRU5</accession>
<name>A0A2P2PRU5_RHIMU</name>